<organism evidence="2 3">
    <name type="scientific">Undibacterium arcticum</name>
    <dbReference type="NCBI Taxonomy" id="1762892"/>
    <lineage>
        <taxon>Bacteria</taxon>
        <taxon>Pseudomonadati</taxon>
        <taxon>Pseudomonadota</taxon>
        <taxon>Betaproteobacteria</taxon>
        <taxon>Burkholderiales</taxon>
        <taxon>Oxalobacteraceae</taxon>
        <taxon>Undibacterium</taxon>
    </lineage>
</organism>
<comment type="caution">
    <text evidence="2">The sequence shown here is derived from an EMBL/GenBank/DDBJ whole genome shotgun (WGS) entry which is preliminary data.</text>
</comment>
<sequence length="48" mass="5282">MRLDEYLPPALTRFLREEEGTSFTEYALVVSLIAVVCVIALLALGKGI</sequence>
<feature type="transmembrane region" description="Helical" evidence="1">
    <location>
        <begin position="26"/>
        <end position="45"/>
    </location>
</feature>
<keyword evidence="1" id="KW-0812">Transmembrane</keyword>
<reference evidence="3" key="1">
    <citation type="journal article" date="2019" name="Int. J. Syst. Evol. Microbiol.">
        <title>The Global Catalogue of Microorganisms (GCM) 10K type strain sequencing project: providing services to taxonomists for standard genome sequencing and annotation.</title>
        <authorList>
            <consortium name="The Broad Institute Genomics Platform"/>
            <consortium name="The Broad Institute Genome Sequencing Center for Infectious Disease"/>
            <person name="Wu L."/>
            <person name="Ma J."/>
        </authorList>
    </citation>
    <scope>NUCLEOTIDE SEQUENCE [LARGE SCALE GENOMIC DNA]</scope>
    <source>
        <strain evidence="3">KCTC 42986</strain>
    </source>
</reference>
<keyword evidence="1" id="KW-1133">Transmembrane helix</keyword>
<keyword evidence="1" id="KW-0472">Membrane</keyword>
<evidence type="ECO:0000256" key="1">
    <source>
        <dbReference type="SAM" id="Phobius"/>
    </source>
</evidence>
<dbReference type="Proteomes" id="UP001595530">
    <property type="component" value="Unassembled WGS sequence"/>
</dbReference>
<name>A0ABV7F3F8_9BURK</name>
<dbReference type="EMBL" id="JBHRTP010000032">
    <property type="protein sequence ID" value="MFC3108596.1"/>
    <property type="molecule type" value="Genomic_DNA"/>
</dbReference>
<keyword evidence="3" id="KW-1185">Reference proteome</keyword>
<evidence type="ECO:0000313" key="3">
    <source>
        <dbReference type="Proteomes" id="UP001595530"/>
    </source>
</evidence>
<protein>
    <submittedName>
        <fullName evidence="2">Flp family type IVb pilin</fullName>
    </submittedName>
</protein>
<gene>
    <name evidence="2" type="ORF">ACFOFO_11580</name>
</gene>
<dbReference type="RefSeq" id="WP_390322251.1">
    <property type="nucleotide sequence ID" value="NZ_JBHRTP010000032.1"/>
</dbReference>
<accession>A0ABV7F3F8</accession>
<proteinExistence type="predicted"/>
<evidence type="ECO:0000313" key="2">
    <source>
        <dbReference type="EMBL" id="MFC3108596.1"/>
    </source>
</evidence>